<dbReference type="InterPro" id="IPR006439">
    <property type="entry name" value="HAD-SF_hydro_IA"/>
</dbReference>
<dbReference type="EC" id="3.1.3.-" evidence="1"/>
<dbReference type="SUPFAM" id="SSF56784">
    <property type="entry name" value="HAD-like"/>
    <property type="match status" value="1"/>
</dbReference>
<organism evidence="1 2">
    <name type="scientific">Saccharospirillum mangrovi</name>
    <dbReference type="NCBI Taxonomy" id="2161747"/>
    <lineage>
        <taxon>Bacteria</taxon>
        <taxon>Pseudomonadati</taxon>
        <taxon>Pseudomonadota</taxon>
        <taxon>Gammaproteobacteria</taxon>
        <taxon>Oceanospirillales</taxon>
        <taxon>Saccharospirillaceae</taxon>
        <taxon>Saccharospirillum</taxon>
    </lineage>
</organism>
<proteinExistence type="predicted"/>
<protein>
    <submittedName>
        <fullName evidence="1">HAD family hydrolase</fullName>
        <ecNumber evidence="1">3.1.3.-</ecNumber>
    </submittedName>
</protein>
<dbReference type="GO" id="GO:0016787">
    <property type="term" value="F:hydrolase activity"/>
    <property type="evidence" value="ECO:0007669"/>
    <property type="project" value="UniProtKB-KW"/>
</dbReference>
<gene>
    <name evidence="1" type="ORF">ACFOOG_04420</name>
</gene>
<evidence type="ECO:0000313" key="1">
    <source>
        <dbReference type="EMBL" id="MFC3852074.1"/>
    </source>
</evidence>
<dbReference type="Pfam" id="PF00702">
    <property type="entry name" value="Hydrolase"/>
    <property type="match status" value="1"/>
</dbReference>
<dbReference type="InterPro" id="IPR023214">
    <property type="entry name" value="HAD_sf"/>
</dbReference>
<dbReference type="InterPro" id="IPR023198">
    <property type="entry name" value="PGP-like_dom2"/>
</dbReference>
<keyword evidence="1" id="KW-0378">Hydrolase</keyword>
<dbReference type="SFLD" id="SFLDG01129">
    <property type="entry name" value="C1.5:_HAD__Beta-PGM__Phosphata"/>
    <property type="match status" value="1"/>
</dbReference>
<dbReference type="NCBIfam" id="TIGR01549">
    <property type="entry name" value="HAD-SF-IA-v1"/>
    <property type="match status" value="1"/>
</dbReference>
<accession>A0ABV7ZU37</accession>
<dbReference type="RefSeq" id="WP_380693795.1">
    <property type="nucleotide sequence ID" value="NZ_JBHRYR010000002.1"/>
</dbReference>
<dbReference type="InterPro" id="IPR036412">
    <property type="entry name" value="HAD-like_sf"/>
</dbReference>
<dbReference type="PANTHER" id="PTHR47478:SF1">
    <property type="entry name" value="PYRIMIDINE 5'-NUCLEOTIDASE YJJG"/>
    <property type="match status" value="1"/>
</dbReference>
<dbReference type="PANTHER" id="PTHR47478">
    <property type="match status" value="1"/>
</dbReference>
<name>A0ABV7ZU37_9GAMM</name>
<reference evidence="2" key="1">
    <citation type="journal article" date="2019" name="Int. J. Syst. Evol. Microbiol.">
        <title>The Global Catalogue of Microorganisms (GCM) 10K type strain sequencing project: providing services to taxonomists for standard genome sequencing and annotation.</title>
        <authorList>
            <consortium name="The Broad Institute Genomics Platform"/>
            <consortium name="The Broad Institute Genome Sequencing Center for Infectious Disease"/>
            <person name="Wu L."/>
            <person name="Ma J."/>
        </authorList>
    </citation>
    <scope>NUCLEOTIDE SEQUENCE [LARGE SCALE GENOMIC DNA]</scope>
    <source>
        <strain evidence="2">IBRC 10765</strain>
    </source>
</reference>
<dbReference type="Gene3D" id="1.10.150.240">
    <property type="entry name" value="Putative phosphatase, domain 2"/>
    <property type="match status" value="1"/>
</dbReference>
<keyword evidence="2" id="KW-1185">Reference proteome</keyword>
<dbReference type="SFLD" id="SFLDS00003">
    <property type="entry name" value="Haloacid_Dehalogenase"/>
    <property type="match status" value="1"/>
</dbReference>
<dbReference type="Proteomes" id="UP001595617">
    <property type="component" value="Unassembled WGS sequence"/>
</dbReference>
<dbReference type="Gene3D" id="3.40.50.1000">
    <property type="entry name" value="HAD superfamily/HAD-like"/>
    <property type="match status" value="1"/>
</dbReference>
<evidence type="ECO:0000313" key="2">
    <source>
        <dbReference type="Proteomes" id="UP001595617"/>
    </source>
</evidence>
<dbReference type="InterPro" id="IPR052550">
    <property type="entry name" value="Pyrimidine_5'-ntase_YjjG"/>
</dbReference>
<comment type="caution">
    <text evidence="1">The sequence shown here is derived from an EMBL/GenBank/DDBJ whole genome shotgun (WGS) entry which is preliminary data.</text>
</comment>
<sequence>MNWLSDIRWLFLDMDHTLVDFELTERKAFADLCAQWSVDDVDTAFATFIEGNRPLWPRLEAGEISAADLRRERQRYWLEKMQVEANPVAVAEHYESCLGDHVDWYAGVPDILLSWQKRFGLALITNGLSNVKRKQLLQMGGLFAAISISEEVGAAKPSPMFFQHTLAQLPDKVMPEQILVVGDNLKADIGGGKGMGFRTCWISHGKALDTKTEGADITVHALPELAAILEKG</sequence>
<dbReference type="EMBL" id="JBHRYR010000002">
    <property type="protein sequence ID" value="MFC3852074.1"/>
    <property type="molecule type" value="Genomic_DNA"/>
</dbReference>